<dbReference type="Gene3D" id="3.90.550.10">
    <property type="entry name" value="Spore Coat Polysaccharide Biosynthesis Protein SpsA, Chain A"/>
    <property type="match status" value="1"/>
</dbReference>
<protein>
    <recommendedName>
        <fullName evidence="1">Glycosyltransferase 2-like domain-containing protein</fullName>
    </recommendedName>
</protein>
<name>A0A382F317_9ZZZZ</name>
<dbReference type="AlphaFoldDB" id="A0A382F317"/>
<dbReference type="InterPro" id="IPR001173">
    <property type="entry name" value="Glyco_trans_2-like"/>
</dbReference>
<dbReference type="PANTHER" id="PTHR48090">
    <property type="entry name" value="UNDECAPRENYL-PHOSPHATE 4-DEOXY-4-FORMAMIDO-L-ARABINOSE TRANSFERASE-RELATED"/>
    <property type="match status" value="1"/>
</dbReference>
<dbReference type="PANTHER" id="PTHR48090:SF7">
    <property type="entry name" value="RFBJ PROTEIN"/>
    <property type="match status" value="1"/>
</dbReference>
<evidence type="ECO:0000259" key="1">
    <source>
        <dbReference type="Pfam" id="PF00535"/>
    </source>
</evidence>
<proteinExistence type="predicted"/>
<reference evidence="2" key="1">
    <citation type="submission" date="2018-05" db="EMBL/GenBank/DDBJ databases">
        <authorList>
            <person name="Lanie J.A."/>
            <person name="Ng W.-L."/>
            <person name="Kazmierczak K.M."/>
            <person name="Andrzejewski T.M."/>
            <person name="Davidsen T.M."/>
            <person name="Wayne K.J."/>
            <person name="Tettelin H."/>
            <person name="Glass J.I."/>
            <person name="Rusch D."/>
            <person name="Podicherti R."/>
            <person name="Tsui H.-C.T."/>
            <person name="Winkler M.E."/>
        </authorList>
    </citation>
    <scope>NUCLEOTIDE SEQUENCE</scope>
</reference>
<dbReference type="SUPFAM" id="SSF53448">
    <property type="entry name" value="Nucleotide-diphospho-sugar transferases"/>
    <property type="match status" value="1"/>
</dbReference>
<dbReference type="InterPro" id="IPR029044">
    <property type="entry name" value="Nucleotide-diphossugar_trans"/>
</dbReference>
<gene>
    <name evidence="2" type="ORF">METZ01_LOCUS209943</name>
</gene>
<evidence type="ECO:0000313" key="2">
    <source>
        <dbReference type="EMBL" id="SVB57089.1"/>
    </source>
</evidence>
<dbReference type="Pfam" id="PF00535">
    <property type="entry name" value="Glycos_transf_2"/>
    <property type="match status" value="1"/>
</dbReference>
<accession>A0A382F317</accession>
<organism evidence="2">
    <name type="scientific">marine metagenome</name>
    <dbReference type="NCBI Taxonomy" id="408172"/>
    <lineage>
        <taxon>unclassified sequences</taxon>
        <taxon>metagenomes</taxon>
        <taxon>ecological metagenomes</taxon>
    </lineage>
</organism>
<dbReference type="CDD" id="cd04179">
    <property type="entry name" value="DPM_DPG-synthase_like"/>
    <property type="match status" value="1"/>
</dbReference>
<dbReference type="EMBL" id="UINC01047610">
    <property type="protein sequence ID" value="SVB57089.1"/>
    <property type="molecule type" value="Genomic_DNA"/>
</dbReference>
<dbReference type="InterPro" id="IPR050256">
    <property type="entry name" value="Glycosyltransferase_2"/>
</dbReference>
<feature type="domain" description="Glycosyltransferase 2-like" evidence="1">
    <location>
        <begin position="5"/>
        <end position="159"/>
    </location>
</feature>
<sequence>MTTALIITTLNEITGVKKIIPKIKKEWLDEILFVDGGSTDGTIEEARRMGFKVIIQKQKGHGAAVLEGANTIKSDNFILFGPDGNDEPEKIPELIEKMKEGYDQVLVTRFGKGSVNLDAGIIDTFGNKMFTFLANVFFGGYWTDTLNESRIISKKAFQELNFDAMDLSSTQQMSIRGLKRRQKICEILGNEGERIGGVRKMKPLSVGASLSLGIIKEFIHWK</sequence>